<dbReference type="InterPro" id="IPR029058">
    <property type="entry name" value="AB_hydrolase_fold"/>
</dbReference>
<dbReference type="Gene3D" id="3.40.50.1820">
    <property type="entry name" value="alpha/beta hydrolase"/>
    <property type="match status" value="1"/>
</dbReference>
<dbReference type="EMBL" id="KR053198">
    <property type="protein sequence ID" value="AKI28629.1"/>
    <property type="molecule type" value="Genomic_DNA"/>
</dbReference>
<keyword evidence="2" id="KW-1185">Reference proteome</keyword>
<dbReference type="OrthoDB" id="4625at10239"/>
<dbReference type="Proteomes" id="UP000207679">
    <property type="component" value="Segment"/>
</dbReference>
<reference evidence="1 2" key="1">
    <citation type="journal article" date="2015" name="PLoS ONE">
        <title>Lysis to Kill: Evaluation of the Lytic Abilities, and Genomics of Nine Bacteriophages Infective for Gordonia spp. and Their Potential Use in Activated Sludge Foam Biocontrol.</title>
        <authorList>
            <person name="Dyson Z.A."/>
            <person name="Tucci J."/>
            <person name="Seviour R.J."/>
            <person name="Petrovski S."/>
        </authorList>
    </citation>
    <scope>NUCLEOTIDE SEQUENCE [LARGE SCALE GENOMIC DNA]</scope>
</reference>
<sequence>MAKHTAYIIPGTWEIGPGHYPNTPIGMLKGVSDRLNRTIWNVQHVNYPARFGPIANNGEPPLSQLGSPSYAESVDMGVDEVIRLIESKPGTFAVLGYSQGGAIASRIGQELLTGRLAHRKNDCLWLHTFASPHRDTDSSITGVTLNGEGISGEPLGGFRINGVPDAMDWFDYGLPNDVYVNAPVNSYCRAGYELVKDMTLLDPIGWATAIGLSITNGEVAEANADLASNPLLFAAKVATTIDAVNRFGNSHTDYGNTSKRVFNGKTAVEHSAFHLNYWGARR</sequence>
<dbReference type="GeneID" id="28800028"/>
<evidence type="ECO:0000313" key="1">
    <source>
        <dbReference type="EMBL" id="AKI28629.1"/>
    </source>
</evidence>
<proteinExistence type="predicted"/>
<evidence type="ECO:0000313" key="2">
    <source>
        <dbReference type="Proteomes" id="UP000207679"/>
    </source>
</evidence>
<protein>
    <submittedName>
        <fullName evidence="1">Putative structural protein</fullName>
    </submittedName>
</protein>
<name>A0A0K0MWS7_9CAUD</name>
<accession>A0A0K0MWS7</accession>
<dbReference type="RefSeq" id="YP_009273612.1">
    <property type="nucleotide sequence ID" value="NC_030907.1"/>
</dbReference>
<dbReference type="KEGG" id="vg:28800028"/>
<organism evidence="1 2">
    <name type="scientific">Gordonia phage GMA5</name>
    <dbReference type="NCBI Taxonomy" id="1647472"/>
    <lineage>
        <taxon>Viruses</taxon>
        <taxon>Duplodnaviria</taxon>
        <taxon>Heunggongvirae</taxon>
        <taxon>Uroviricota</taxon>
        <taxon>Caudoviricetes</taxon>
        <taxon>Grutrevirus</taxon>
        <taxon>Grutrevirus GMA5</taxon>
    </lineage>
</organism>
<dbReference type="SUPFAM" id="SSF53474">
    <property type="entry name" value="alpha/beta-Hydrolases"/>
    <property type="match status" value="1"/>
</dbReference>
<gene>
    <name evidence="1" type="ORF">GMA5_15</name>
</gene>